<evidence type="ECO:0000256" key="4">
    <source>
        <dbReference type="ARBA" id="ARBA00022801"/>
    </source>
</evidence>
<comment type="catalytic activity">
    <reaction evidence="8">
        <text>O-phospho-L-threonyl-[protein] + H2O = L-threonyl-[protein] + phosphate</text>
        <dbReference type="Rhea" id="RHEA:47004"/>
        <dbReference type="Rhea" id="RHEA-COMP:11060"/>
        <dbReference type="Rhea" id="RHEA-COMP:11605"/>
        <dbReference type="ChEBI" id="CHEBI:15377"/>
        <dbReference type="ChEBI" id="CHEBI:30013"/>
        <dbReference type="ChEBI" id="CHEBI:43474"/>
        <dbReference type="ChEBI" id="CHEBI:61977"/>
        <dbReference type="EC" id="3.1.3.16"/>
    </reaction>
</comment>
<keyword evidence="3" id="KW-0479">Metal-binding</keyword>
<keyword evidence="6" id="KW-0464">Manganese</keyword>
<dbReference type="AlphaFoldDB" id="A0AAV1A0N0"/>
<dbReference type="EC" id="3.1.3.16" evidence="2"/>
<dbReference type="InterPro" id="IPR006186">
    <property type="entry name" value="Ser/Thr-sp_prot-phosphatase"/>
</dbReference>
<gene>
    <name evidence="10" type="ORF">VFH_III079280</name>
</gene>
<dbReference type="Pfam" id="PF16891">
    <property type="entry name" value="STPPase_N"/>
    <property type="match status" value="1"/>
</dbReference>
<evidence type="ECO:0000256" key="3">
    <source>
        <dbReference type="ARBA" id="ARBA00022723"/>
    </source>
</evidence>
<evidence type="ECO:0000256" key="6">
    <source>
        <dbReference type="ARBA" id="ARBA00023211"/>
    </source>
</evidence>
<comment type="cofactor">
    <cofactor evidence="1">
        <name>Mn(2+)</name>
        <dbReference type="ChEBI" id="CHEBI:29035"/>
    </cofactor>
</comment>
<dbReference type="GO" id="GO:0005737">
    <property type="term" value="C:cytoplasm"/>
    <property type="evidence" value="ECO:0007669"/>
    <property type="project" value="TreeGrafter"/>
</dbReference>
<keyword evidence="4" id="KW-0378">Hydrolase</keyword>
<dbReference type="SUPFAM" id="SSF56300">
    <property type="entry name" value="Metallo-dependent phosphatases"/>
    <property type="match status" value="2"/>
</dbReference>
<dbReference type="SMART" id="SM00156">
    <property type="entry name" value="PP2Ac"/>
    <property type="match status" value="1"/>
</dbReference>
<evidence type="ECO:0000256" key="1">
    <source>
        <dbReference type="ARBA" id="ARBA00001936"/>
    </source>
</evidence>
<keyword evidence="11" id="KW-1185">Reference proteome</keyword>
<evidence type="ECO:0000256" key="7">
    <source>
        <dbReference type="ARBA" id="ARBA00047761"/>
    </source>
</evidence>
<dbReference type="GO" id="GO:0005634">
    <property type="term" value="C:nucleus"/>
    <property type="evidence" value="ECO:0007669"/>
    <property type="project" value="TreeGrafter"/>
</dbReference>
<evidence type="ECO:0000313" key="11">
    <source>
        <dbReference type="Proteomes" id="UP001157006"/>
    </source>
</evidence>
<reference evidence="10 11" key="1">
    <citation type="submission" date="2023-01" db="EMBL/GenBank/DDBJ databases">
        <authorList>
            <person name="Kreplak J."/>
        </authorList>
    </citation>
    <scope>NUCLEOTIDE SEQUENCE [LARGE SCALE GENOMIC DNA]</scope>
</reference>
<dbReference type="InterPro" id="IPR031675">
    <property type="entry name" value="STPPase_N"/>
</dbReference>
<dbReference type="PRINTS" id="PR00114">
    <property type="entry name" value="STPHPHTASE"/>
</dbReference>
<evidence type="ECO:0000256" key="2">
    <source>
        <dbReference type="ARBA" id="ARBA00013081"/>
    </source>
</evidence>
<accession>A0AAV1A0N0</accession>
<evidence type="ECO:0000256" key="8">
    <source>
        <dbReference type="ARBA" id="ARBA00048336"/>
    </source>
</evidence>
<dbReference type="PANTHER" id="PTHR11668">
    <property type="entry name" value="SERINE/THREONINE PROTEIN PHOSPHATASE"/>
    <property type="match status" value="1"/>
</dbReference>
<dbReference type="InterPro" id="IPR029052">
    <property type="entry name" value="Metallo-depent_PP-like"/>
</dbReference>
<proteinExistence type="predicted"/>
<dbReference type="PANTHER" id="PTHR11668:SF300">
    <property type="entry name" value="SERINE_THREONINE-PROTEIN PHOSPHATASE"/>
    <property type="match status" value="1"/>
</dbReference>
<sequence>MEQAVLDDIINRLLEVRSRPGKQVQLSEAEIRQLCAAAREIFLHQPNLLELEAPIKICGDIHGQYSDLLRLFEYGLLCDLLWSDPSKEVQGWGMNDRGVSYTFGADKVSEFLQKHDLDLVCRAHQVVEDGYEFFANRQLVTIFSAPNYCGEFDNAGAMMSVDETLMCSFQILKPADKKARLNFGSTTTAKPGNSPAGVKSFLGAKV</sequence>
<dbReference type="Pfam" id="PF00149">
    <property type="entry name" value="Metallophos"/>
    <property type="match status" value="1"/>
</dbReference>
<organism evidence="10 11">
    <name type="scientific">Vicia faba</name>
    <name type="common">Broad bean</name>
    <name type="synonym">Faba vulgaris</name>
    <dbReference type="NCBI Taxonomy" id="3906"/>
    <lineage>
        <taxon>Eukaryota</taxon>
        <taxon>Viridiplantae</taxon>
        <taxon>Streptophyta</taxon>
        <taxon>Embryophyta</taxon>
        <taxon>Tracheophyta</taxon>
        <taxon>Spermatophyta</taxon>
        <taxon>Magnoliopsida</taxon>
        <taxon>eudicotyledons</taxon>
        <taxon>Gunneridae</taxon>
        <taxon>Pentapetalae</taxon>
        <taxon>rosids</taxon>
        <taxon>fabids</taxon>
        <taxon>Fabales</taxon>
        <taxon>Fabaceae</taxon>
        <taxon>Papilionoideae</taxon>
        <taxon>50 kb inversion clade</taxon>
        <taxon>NPAAA clade</taxon>
        <taxon>Hologalegina</taxon>
        <taxon>IRL clade</taxon>
        <taxon>Fabeae</taxon>
        <taxon>Vicia</taxon>
    </lineage>
</organism>
<dbReference type="Proteomes" id="UP001157006">
    <property type="component" value="Chromosome 3"/>
</dbReference>
<keyword evidence="5" id="KW-0904">Protein phosphatase</keyword>
<name>A0AAV1A0N0_VICFA</name>
<feature type="domain" description="Serine/threonine specific protein phosphatases" evidence="9">
    <location>
        <begin position="26"/>
        <end position="176"/>
    </location>
</feature>
<comment type="catalytic activity">
    <reaction evidence="7">
        <text>O-phospho-L-seryl-[protein] + H2O = L-seryl-[protein] + phosphate</text>
        <dbReference type="Rhea" id="RHEA:20629"/>
        <dbReference type="Rhea" id="RHEA-COMP:9863"/>
        <dbReference type="Rhea" id="RHEA-COMP:11604"/>
        <dbReference type="ChEBI" id="CHEBI:15377"/>
        <dbReference type="ChEBI" id="CHEBI:29999"/>
        <dbReference type="ChEBI" id="CHEBI:43474"/>
        <dbReference type="ChEBI" id="CHEBI:83421"/>
        <dbReference type="EC" id="3.1.3.16"/>
    </reaction>
</comment>
<dbReference type="EMBL" id="OX451738">
    <property type="protein sequence ID" value="CAI8603278.1"/>
    <property type="molecule type" value="Genomic_DNA"/>
</dbReference>
<dbReference type="InterPro" id="IPR004843">
    <property type="entry name" value="Calcineurin-like_PHP"/>
</dbReference>
<dbReference type="GO" id="GO:0004722">
    <property type="term" value="F:protein serine/threonine phosphatase activity"/>
    <property type="evidence" value="ECO:0007669"/>
    <property type="project" value="UniProtKB-EC"/>
</dbReference>
<protein>
    <recommendedName>
        <fullName evidence="2">protein-serine/threonine phosphatase</fullName>
        <ecNumber evidence="2">3.1.3.16</ecNumber>
    </recommendedName>
</protein>
<dbReference type="InterPro" id="IPR050341">
    <property type="entry name" value="PP1_catalytic_subunit"/>
</dbReference>
<evidence type="ECO:0000259" key="9">
    <source>
        <dbReference type="SMART" id="SM00156"/>
    </source>
</evidence>
<evidence type="ECO:0000313" key="10">
    <source>
        <dbReference type="EMBL" id="CAI8603278.1"/>
    </source>
</evidence>
<dbReference type="GO" id="GO:0046872">
    <property type="term" value="F:metal ion binding"/>
    <property type="evidence" value="ECO:0007669"/>
    <property type="project" value="UniProtKB-KW"/>
</dbReference>
<dbReference type="Gene3D" id="3.60.21.10">
    <property type="match status" value="2"/>
</dbReference>
<evidence type="ECO:0000256" key="5">
    <source>
        <dbReference type="ARBA" id="ARBA00022912"/>
    </source>
</evidence>